<dbReference type="Pfam" id="PF01266">
    <property type="entry name" value="DAO"/>
    <property type="match status" value="1"/>
</dbReference>
<name>A0A7K0CEJ0_9ACTN</name>
<dbReference type="InterPro" id="IPR006076">
    <property type="entry name" value="FAD-dep_OxRdtase"/>
</dbReference>
<sequence length="495" mass="53454">MAVAVRGKGHRASVQLRGWQRPVGRPRHQSLWFTGALAAEPDAEPNPLGGDATADVCVVGGGYTGLWTALRLLEAEPTLRVTVLEADLCGSGASGRNNGGVGNLWRSLPLLVNRLGADDALRMVRENLRAAEDIKAAVETYGIDCELHQRPSGWVATTRAAAPAWRGVVRLAERLGVEAPYLELTPEELREQYGAGPYYAGALQRDESLRIQPAKLARGLRRAVLSLGASVHEHTAVTSIDGAESGVIVRTENGSVRAGQVVLAANAWMAFLPEFRNDVMVVTSNIVATDPIPELLEKRGLTQRPGGFNTAVRVNTGGLTLDGRVQVGGSGHTLAYRNHITDLYDYAAADLVKVEADFRYLYPELRDIPVTHAWSGPVDRAESGQPYFGRLRADDRVHYAIGFTGHGVTSTCDAGHILTSAVLGRDDRWAELGRLYNATRRRTFPPEPVRSMFGGVISGALDRTDAAAKQDRDGAWLDRRVAGLATASLPRLGRK</sequence>
<protein>
    <submittedName>
        <fullName evidence="2">Gamma-glutamylputrescine oxidoreductase</fullName>
        <ecNumber evidence="2">1.4.3.-</ecNumber>
    </submittedName>
</protein>
<keyword evidence="3" id="KW-1185">Reference proteome</keyword>
<accession>A0A7K0CEJ0</accession>
<comment type="caution">
    <text evidence="2">The sequence shown here is derived from an EMBL/GenBank/DDBJ whole genome shotgun (WGS) entry which is preliminary data.</text>
</comment>
<dbReference type="EC" id="1.4.3.-" evidence="2"/>
<feature type="domain" description="FAD dependent oxidoreductase" evidence="1">
    <location>
        <begin position="55"/>
        <end position="419"/>
    </location>
</feature>
<organism evidence="2 3">
    <name type="scientific">Streptomyces smaragdinus</name>
    <dbReference type="NCBI Taxonomy" id="2585196"/>
    <lineage>
        <taxon>Bacteria</taxon>
        <taxon>Bacillati</taxon>
        <taxon>Actinomycetota</taxon>
        <taxon>Actinomycetes</taxon>
        <taxon>Kitasatosporales</taxon>
        <taxon>Streptomycetaceae</taxon>
        <taxon>Streptomyces</taxon>
    </lineage>
</organism>
<dbReference type="Proteomes" id="UP000466345">
    <property type="component" value="Unassembled WGS sequence"/>
</dbReference>
<evidence type="ECO:0000259" key="1">
    <source>
        <dbReference type="Pfam" id="PF01266"/>
    </source>
</evidence>
<keyword evidence="2" id="KW-0560">Oxidoreductase</keyword>
<dbReference type="Gene3D" id="3.30.9.10">
    <property type="entry name" value="D-Amino Acid Oxidase, subunit A, domain 2"/>
    <property type="match status" value="1"/>
</dbReference>
<proteinExistence type="predicted"/>
<dbReference type="EMBL" id="WEGJ01000004">
    <property type="protein sequence ID" value="MQY11763.1"/>
    <property type="molecule type" value="Genomic_DNA"/>
</dbReference>
<dbReference type="RefSeq" id="WP_153451039.1">
    <property type="nucleotide sequence ID" value="NZ_WEGJ01000004.1"/>
</dbReference>
<dbReference type="InterPro" id="IPR036188">
    <property type="entry name" value="FAD/NAD-bd_sf"/>
</dbReference>
<gene>
    <name evidence="2" type="primary">puuB_1</name>
    <name evidence="2" type="ORF">SRB5_18820</name>
</gene>
<dbReference type="GO" id="GO:0005737">
    <property type="term" value="C:cytoplasm"/>
    <property type="evidence" value="ECO:0007669"/>
    <property type="project" value="TreeGrafter"/>
</dbReference>
<dbReference type="PANTHER" id="PTHR13847:SF285">
    <property type="entry name" value="FAD DEPENDENT OXIDOREDUCTASE DOMAIN-CONTAINING PROTEIN"/>
    <property type="match status" value="1"/>
</dbReference>
<dbReference type="PANTHER" id="PTHR13847">
    <property type="entry name" value="SARCOSINE DEHYDROGENASE-RELATED"/>
    <property type="match status" value="1"/>
</dbReference>
<dbReference type="AlphaFoldDB" id="A0A7K0CEJ0"/>
<dbReference type="GO" id="GO:0016491">
    <property type="term" value="F:oxidoreductase activity"/>
    <property type="evidence" value="ECO:0007669"/>
    <property type="project" value="UniProtKB-KW"/>
</dbReference>
<dbReference type="OrthoDB" id="9805852at2"/>
<reference evidence="2 3" key="1">
    <citation type="submission" date="2019-10" db="EMBL/GenBank/DDBJ databases">
        <title>Streptomyces smaragdinus sp. nov. and Streptomyces fabii sp. nov., isolated from the gut of fungus growing-termite Macrotermes natalensis.</title>
        <authorList>
            <person name="Schwitalla J."/>
            <person name="Benndorf R."/>
            <person name="Martin K."/>
            <person name="De Beer W."/>
            <person name="Kaster A.-K."/>
            <person name="Vollmers J."/>
            <person name="Poulsen M."/>
            <person name="Beemelmanns C."/>
        </authorList>
    </citation>
    <scope>NUCLEOTIDE SEQUENCE [LARGE SCALE GENOMIC DNA]</scope>
    <source>
        <strain evidence="2 3">RB5</strain>
    </source>
</reference>
<evidence type="ECO:0000313" key="3">
    <source>
        <dbReference type="Proteomes" id="UP000466345"/>
    </source>
</evidence>
<dbReference type="SUPFAM" id="SSF51905">
    <property type="entry name" value="FAD/NAD(P)-binding domain"/>
    <property type="match status" value="1"/>
</dbReference>
<dbReference type="Gene3D" id="3.50.50.60">
    <property type="entry name" value="FAD/NAD(P)-binding domain"/>
    <property type="match status" value="1"/>
</dbReference>
<evidence type="ECO:0000313" key="2">
    <source>
        <dbReference type="EMBL" id="MQY11763.1"/>
    </source>
</evidence>